<evidence type="ECO:0000313" key="1">
    <source>
        <dbReference type="EMBL" id="EME67325.1"/>
    </source>
</evidence>
<dbReference type="PATRIC" id="fig|1278076.4.peg.109"/>
<keyword evidence="2" id="KW-1185">Reference proteome</keyword>
<gene>
    <name evidence="1" type="ORF">G352_00532</name>
</gene>
<organism evidence="1 2">
    <name type="scientific">Rhodococcus ruber BKS 20-38</name>
    <dbReference type="NCBI Taxonomy" id="1278076"/>
    <lineage>
        <taxon>Bacteria</taxon>
        <taxon>Bacillati</taxon>
        <taxon>Actinomycetota</taxon>
        <taxon>Actinomycetes</taxon>
        <taxon>Mycobacteriales</taxon>
        <taxon>Nocardiaceae</taxon>
        <taxon>Rhodococcus</taxon>
    </lineage>
</organism>
<evidence type="ECO:0000313" key="2">
    <source>
        <dbReference type="Proteomes" id="UP000011731"/>
    </source>
</evidence>
<name>M2YZ68_9NOCA</name>
<comment type="caution">
    <text evidence="1">The sequence shown here is derived from an EMBL/GenBank/DDBJ whole genome shotgun (WGS) entry which is preliminary data.</text>
</comment>
<reference evidence="1 2" key="1">
    <citation type="journal article" date="2013" name="Genome Announc.">
        <title>Draft Genome Sequence of Rhodococcus ruber Strain BKS 20-38.</title>
        <authorList>
            <person name="Bala M."/>
            <person name="Kumar S."/>
            <person name="Raghava G.P."/>
            <person name="Mayilraj S."/>
        </authorList>
    </citation>
    <scope>NUCLEOTIDE SEQUENCE [LARGE SCALE GENOMIC DNA]</scope>
    <source>
        <strain evidence="1 2">BKS 20-38</strain>
    </source>
</reference>
<proteinExistence type="predicted"/>
<accession>M2YZ68</accession>
<protein>
    <submittedName>
        <fullName evidence="1">Putative transposase for insertion sequence element</fullName>
    </submittedName>
</protein>
<dbReference type="Proteomes" id="UP000011731">
    <property type="component" value="Unassembled WGS sequence"/>
</dbReference>
<dbReference type="AlphaFoldDB" id="M2YZ68"/>
<dbReference type="EMBL" id="AOEX01000009">
    <property type="protein sequence ID" value="EME67325.1"/>
    <property type="molecule type" value="Genomic_DNA"/>
</dbReference>
<sequence>MIRIGDQHTAVHQLVSHGTTISAVIRKLDLDRKSVRCFARAYDVDGLLITTRMAGPIRSTSTNPT</sequence>